<keyword evidence="3" id="KW-1185">Reference proteome</keyword>
<name>A0AAE3JNQ8_9FLAO</name>
<dbReference type="AlphaFoldDB" id="A0AAE3JNQ8"/>
<keyword evidence="1" id="KW-0732">Signal</keyword>
<reference evidence="2" key="1">
    <citation type="submission" date="2022-01" db="EMBL/GenBank/DDBJ databases">
        <title>Draft genome sequence of Sabulilitoribacter arenilitoris KCTC 52401.</title>
        <authorList>
            <person name="Oh J.-S."/>
        </authorList>
    </citation>
    <scope>NUCLEOTIDE SEQUENCE</scope>
    <source>
        <strain evidence="2">HMF6543</strain>
    </source>
</reference>
<feature type="chain" id="PRO_5042251521" evidence="1">
    <location>
        <begin position="21"/>
        <end position="116"/>
    </location>
</feature>
<evidence type="ECO:0000313" key="3">
    <source>
        <dbReference type="Proteomes" id="UP001199795"/>
    </source>
</evidence>
<dbReference type="Proteomes" id="UP001199795">
    <property type="component" value="Unassembled WGS sequence"/>
</dbReference>
<sequence length="116" mass="13155">MKNNILFTLLLVFFTSLTYSQNTDTKVNIGDLFIIGETDNYKHINLPKRNFIIKQGGIANYESIKGKTVEVTSIKEKNGNLIATIKLVSKKKFFNSHKYVTVNISKAIDNKELISL</sequence>
<proteinExistence type="predicted"/>
<organism evidence="2 3">
    <name type="scientific">Wocania arenilitoris</name>
    <dbReference type="NCBI Taxonomy" id="2044858"/>
    <lineage>
        <taxon>Bacteria</taxon>
        <taxon>Pseudomonadati</taxon>
        <taxon>Bacteroidota</taxon>
        <taxon>Flavobacteriia</taxon>
        <taxon>Flavobacteriales</taxon>
        <taxon>Flavobacteriaceae</taxon>
        <taxon>Wocania</taxon>
    </lineage>
</organism>
<protein>
    <submittedName>
        <fullName evidence="2">Dihydroorotase</fullName>
    </submittedName>
</protein>
<feature type="signal peptide" evidence="1">
    <location>
        <begin position="1"/>
        <end position="20"/>
    </location>
</feature>
<dbReference type="RefSeq" id="WP_237240262.1">
    <property type="nucleotide sequence ID" value="NZ_JAKKDU010000012.1"/>
</dbReference>
<dbReference type="EMBL" id="JAKKDU010000012">
    <property type="protein sequence ID" value="MCF7568926.1"/>
    <property type="molecule type" value="Genomic_DNA"/>
</dbReference>
<evidence type="ECO:0000313" key="2">
    <source>
        <dbReference type="EMBL" id="MCF7568926.1"/>
    </source>
</evidence>
<accession>A0AAE3JNQ8</accession>
<gene>
    <name evidence="2" type="ORF">L3X37_11215</name>
</gene>
<evidence type="ECO:0000256" key="1">
    <source>
        <dbReference type="SAM" id="SignalP"/>
    </source>
</evidence>
<comment type="caution">
    <text evidence="2">The sequence shown here is derived from an EMBL/GenBank/DDBJ whole genome shotgun (WGS) entry which is preliminary data.</text>
</comment>